<feature type="domain" description="Histidine kinase" evidence="11">
    <location>
        <begin position="237"/>
        <end position="443"/>
    </location>
</feature>
<evidence type="ECO:0000256" key="4">
    <source>
        <dbReference type="ARBA" id="ARBA00022475"/>
    </source>
</evidence>
<dbReference type="Pfam" id="PF02518">
    <property type="entry name" value="HATPase_c"/>
    <property type="match status" value="1"/>
</dbReference>
<evidence type="ECO:0000256" key="3">
    <source>
        <dbReference type="ARBA" id="ARBA00012438"/>
    </source>
</evidence>
<dbReference type="GO" id="GO:0005886">
    <property type="term" value="C:plasma membrane"/>
    <property type="evidence" value="ECO:0007669"/>
    <property type="project" value="UniProtKB-SubCell"/>
</dbReference>
<keyword evidence="10" id="KW-0812">Transmembrane</keyword>
<keyword evidence="6" id="KW-0547">Nucleotide-binding</keyword>
<protein>
    <recommendedName>
        <fullName evidence="3">histidine kinase</fullName>
        <ecNumber evidence="3">2.7.13.3</ecNumber>
    </recommendedName>
</protein>
<keyword evidence="7 12" id="KW-0418">Kinase</keyword>
<evidence type="ECO:0000256" key="2">
    <source>
        <dbReference type="ARBA" id="ARBA00004651"/>
    </source>
</evidence>
<feature type="transmembrane region" description="Helical" evidence="10">
    <location>
        <begin position="64"/>
        <end position="88"/>
    </location>
</feature>
<keyword evidence="10" id="KW-1133">Transmembrane helix</keyword>
<reference evidence="12" key="1">
    <citation type="submission" date="2020-01" db="EMBL/GenBank/DDBJ databases">
        <authorList>
            <person name="Chen W.-M."/>
        </authorList>
    </citation>
    <scope>NUCLEOTIDE SEQUENCE</scope>
    <source>
        <strain evidence="12">CYK-10</strain>
    </source>
</reference>
<evidence type="ECO:0000313" key="12">
    <source>
        <dbReference type="EMBL" id="NBZ87744.1"/>
    </source>
</evidence>
<dbReference type="PANTHER" id="PTHR44936">
    <property type="entry name" value="SENSOR PROTEIN CREC"/>
    <property type="match status" value="1"/>
</dbReference>
<dbReference type="InterPro" id="IPR003594">
    <property type="entry name" value="HATPase_dom"/>
</dbReference>
<evidence type="ECO:0000256" key="5">
    <source>
        <dbReference type="ARBA" id="ARBA00022679"/>
    </source>
</evidence>
<dbReference type="InterPro" id="IPR036097">
    <property type="entry name" value="HisK_dim/P_sf"/>
</dbReference>
<feature type="transmembrane region" description="Helical" evidence="10">
    <location>
        <begin position="184"/>
        <end position="202"/>
    </location>
</feature>
<dbReference type="InterPro" id="IPR003661">
    <property type="entry name" value="HisK_dim/P_dom"/>
</dbReference>
<evidence type="ECO:0000256" key="10">
    <source>
        <dbReference type="SAM" id="Phobius"/>
    </source>
</evidence>
<evidence type="ECO:0000256" key="8">
    <source>
        <dbReference type="ARBA" id="ARBA00022840"/>
    </source>
</evidence>
<dbReference type="Gene3D" id="3.30.565.10">
    <property type="entry name" value="Histidine kinase-like ATPase, C-terminal domain"/>
    <property type="match status" value="1"/>
</dbReference>
<evidence type="ECO:0000256" key="6">
    <source>
        <dbReference type="ARBA" id="ARBA00022741"/>
    </source>
</evidence>
<feature type="compositionally biased region" description="Basic and acidic residues" evidence="9">
    <location>
        <begin position="1"/>
        <end position="12"/>
    </location>
</feature>
<sequence length="445" mass="47014">MTEIEPRPKSDRGTAPPQPRAPGAVLPEAASPNRQNLALLVRLRWAAIGGQAVTILVAETVLGIVLPLVAMLAVILALILVNLAAGWRSRRPGEVTVRRLVAEVWADVLALALLLYLSGGAANPFLGLFVLQDIVALLILPVRAAAATFVLTLVAGVVLLGFGEPLALPGWAEGVPGYGNPYLVASYLSFAISGGLTLWFMLGVRRNLARRDAQLAAARQQIDEETLLIRMGLMASTAAHDLGTPLTNLAVILDDWEDLGLPEEEELSRQVNLMQEAVATCRETISGLLRQAGQARLEEGRGEDALAFVTEVARGWERRNRGCVISLEDKRTRASRLLADVLLARALVNLMDNAAEAGAGQITLTVSGHPARVVLVISDDGPGFPEALLAGGPVAGQSGNPEPGRGLGLILVQSVVRRLGGTVRFGRAEGGGARVEIDLPALIRG</sequence>
<name>A0AAE4Y9H1_9RHOB</name>
<evidence type="ECO:0000256" key="9">
    <source>
        <dbReference type="SAM" id="MobiDB-lite"/>
    </source>
</evidence>
<dbReference type="EC" id="2.7.13.3" evidence="3"/>
<dbReference type="PROSITE" id="PS50109">
    <property type="entry name" value="HIS_KIN"/>
    <property type="match status" value="1"/>
</dbReference>
<dbReference type="InterPro" id="IPR050980">
    <property type="entry name" value="2C_sensor_his_kinase"/>
</dbReference>
<dbReference type="InterPro" id="IPR036890">
    <property type="entry name" value="HATPase_C_sf"/>
</dbReference>
<dbReference type="SUPFAM" id="SSF55874">
    <property type="entry name" value="ATPase domain of HSP90 chaperone/DNA topoisomerase II/histidine kinase"/>
    <property type="match status" value="1"/>
</dbReference>
<comment type="subcellular location">
    <subcellularLocation>
        <location evidence="2">Cell membrane</location>
        <topology evidence="2">Multi-pass membrane protein</topology>
    </subcellularLocation>
</comment>
<feature type="region of interest" description="Disordered" evidence="9">
    <location>
        <begin position="1"/>
        <end position="28"/>
    </location>
</feature>
<keyword evidence="4" id="KW-1003">Cell membrane</keyword>
<dbReference type="SUPFAM" id="SSF47384">
    <property type="entry name" value="Homodimeric domain of signal transducing histidine kinase"/>
    <property type="match status" value="1"/>
</dbReference>
<dbReference type="GO" id="GO:0005524">
    <property type="term" value="F:ATP binding"/>
    <property type="evidence" value="ECO:0007669"/>
    <property type="project" value="UniProtKB-KW"/>
</dbReference>
<dbReference type="InterPro" id="IPR005467">
    <property type="entry name" value="His_kinase_dom"/>
</dbReference>
<dbReference type="CDD" id="cd00082">
    <property type="entry name" value="HisKA"/>
    <property type="match status" value="1"/>
</dbReference>
<dbReference type="GO" id="GO:0000155">
    <property type="term" value="F:phosphorelay sensor kinase activity"/>
    <property type="evidence" value="ECO:0007669"/>
    <property type="project" value="InterPro"/>
</dbReference>
<dbReference type="EMBL" id="JAABNR010000007">
    <property type="protein sequence ID" value="NBZ87744.1"/>
    <property type="molecule type" value="Genomic_DNA"/>
</dbReference>
<evidence type="ECO:0000313" key="13">
    <source>
        <dbReference type="Proteomes" id="UP001193501"/>
    </source>
</evidence>
<comment type="catalytic activity">
    <reaction evidence="1">
        <text>ATP + protein L-histidine = ADP + protein N-phospho-L-histidine.</text>
        <dbReference type="EC" id="2.7.13.3"/>
    </reaction>
</comment>
<keyword evidence="10" id="KW-0472">Membrane</keyword>
<evidence type="ECO:0000259" key="11">
    <source>
        <dbReference type="PROSITE" id="PS50109"/>
    </source>
</evidence>
<dbReference type="RefSeq" id="WP_168774555.1">
    <property type="nucleotide sequence ID" value="NZ_JAABNR010000007.1"/>
</dbReference>
<dbReference type="Proteomes" id="UP001193501">
    <property type="component" value="Unassembled WGS sequence"/>
</dbReference>
<organism evidence="12 13">
    <name type="scientific">Stagnihabitans tardus</name>
    <dbReference type="NCBI Taxonomy" id="2699202"/>
    <lineage>
        <taxon>Bacteria</taxon>
        <taxon>Pseudomonadati</taxon>
        <taxon>Pseudomonadota</taxon>
        <taxon>Alphaproteobacteria</taxon>
        <taxon>Rhodobacterales</taxon>
        <taxon>Paracoccaceae</taxon>
        <taxon>Stagnihabitans</taxon>
    </lineage>
</organism>
<accession>A0AAE4Y9H1</accession>
<dbReference type="SMART" id="SM00387">
    <property type="entry name" value="HATPase_c"/>
    <property type="match status" value="1"/>
</dbReference>
<comment type="caution">
    <text evidence="12">The sequence shown here is derived from an EMBL/GenBank/DDBJ whole genome shotgun (WGS) entry which is preliminary data.</text>
</comment>
<keyword evidence="13" id="KW-1185">Reference proteome</keyword>
<keyword evidence="5" id="KW-0808">Transferase</keyword>
<dbReference type="PANTHER" id="PTHR44936:SF10">
    <property type="entry name" value="SENSOR PROTEIN RSTB"/>
    <property type="match status" value="1"/>
</dbReference>
<feature type="transmembrane region" description="Helical" evidence="10">
    <location>
        <begin position="149"/>
        <end position="172"/>
    </location>
</feature>
<gene>
    <name evidence="12" type="ORF">GV832_09160</name>
</gene>
<evidence type="ECO:0000256" key="7">
    <source>
        <dbReference type="ARBA" id="ARBA00022777"/>
    </source>
</evidence>
<dbReference type="AlphaFoldDB" id="A0AAE4Y9H1"/>
<proteinExistence type="predicted"/>
<keyword evidence="8" id="KW-0067">ATP-binding</keyword>
<evidence type="ECO:0000256" key="1">
    <source>
        <dbReference type="ARBA" id="ARBA00000085"/>
    </source>
</evidence>